<dbReference type="SUPFAM" id="SSF52266">
    <property type="entry name" value="SGNH hydrolase"/>
    <property type="match status" value="1"/>
</dbReference>
<dbReference type="Gene3D" id="3.40.50.1110">
    <property type="entry name" value="SGNH hydrolase"/>
    <property type="match status" value="1"/>
</dbReference>
<organism evidence="1">
    <name type="scientific">uncultured Sulfurovum sp</name>
    <dbReference type="NCBI Taxonomy" id="269237"/>
    <lineage>
        <taxon>Bacteria</taxon>
        <taxon>Pseudomonadati</taxon>
        <taxon>Campylobacterota</taxon>
        <taxon>Epsilonproteobacteria</taxon>
        <taxon>Campylobacterales</taxon>
        <taxon>Sulfurovaceae</taxon>
        <taxon>Sulfurovum</taxon>
        <taxon>environmental samples</taxon>
    </lineage>
</organism>
<dbReference type="EMBL" id="CACVAZ010000028">
    <property type="protein sequence ID" value="CAA6805939.1"/>
    <property type="molecule type" value="Genomic_DNA"/>
</dbReference>
<reference evidence="1" key="1">
    <citation type="submission" date="2020-01" db="EMBL/GenBank/DDBJ databases">
        <authorList>
            <person name="Meier V. D."/>
            <person name="Meier V D."/>
        </authorList>
    </citation>
    <scope>NUCLEOTIDE SEQUENCE</scope>
    <source>
        <strain evidence="1">HLG_WM_MAG_02</strain>
    </source>
</reference>
<dbReference type="GO" id="GO:0016788">
    <property type="term" value="F:hydrolase activity, acting on ester bonds"/>
    <property type="evidence" value="ECO:0007669"/>
    <property type="project" value="UniProtKB-ARBA"/>
</dbReference>
<proteinExistence type="predicted"/>
<dbReference type="CDD" id="cd16440">
    <property type="entry name" value="beta_Kdo_transferase_KpsC_1"/>
    <property type="match status" value="1"/>
</dbReference>
<protein>
    <submittedName>
        <fullName evidence="1">Capsular polysaccharide export system protein KpsC</fullName>
    </submittedName>
</protein>
<dbReference type="GO" id="GO:0000271">
    <property type="term" value="P:polysaccharide biosynthetic process"/>
    <property type="evidence" value="ECO:0007669"/>
    <property type="project" value="InterPro"/>
</dbReference>
<dbReference type="GO" id="GO:0015774">
    <property type="term" value="P:polysaccharide transport"/>
    <property type="evidence" value="ECO:0007669"/>
    <property type="project" value="InterPro"/>
</dbReference>
<name>A0A6S6SL90_9BACT</name>
<dbReference type="AlphaFoldDB" id="A0A6S6SL90"/>
<accession>A0A6S6SL90</accession>
<gene>
    <name evidence="1" type="ORF">HELGO_WM32594</name>
</gene>
<dbReference type="InterPro" id="IPR036514">
    <property type="entry name" value="SGNH_hydro_sf"/>
</dbReference>
<sequence>MNQNITTSKRLIRNTKNFLTIKYYSLFYKIQNKQNSFYGWGKKESGLKAISLAKKQNSSFVLLEDGFIRSMDLGIKGSPSFSLVEDKKGIYYDATSESDLENILNSYDFNADEALIQKAEEAIDLIKKHHISKYNNAANISDDFFKDEGKKRILIIAQTAGDASLEYGVGNKFTTKQMIDEAMNENLNASIYLKIHPDVLVGKKESDIKREEIPKECIVLDEDVNSISLLKNFSKVYTKTSGMGMEALILGLEVVCYGLPYYAGWGLTLDKQSCARRTRELSMEELFAGAYILYTRYYNPYRKRPSDIIDVINEIVLQKKKAKHEKIYDALALGDSHIRVFEYGLLSKIALGKDIKTLYIAGATARGIKNLNSQTQSQNRFLVALEEYNYNKIIITLGEVDTAYIIWERAEKTGVLVEKMLNESVENYYNFLLKLQSYAPVIILSAPLPTLKDEQECNDTVHAIRRTVKASQKERTQLTLAFNQAIKERCKAHEDLQFIDLDSSSLNKESLVSSWLLDPKNRCNHHYCRKSYGLLLAWKLRNVI</sequence>
<dbReference type="InterPro" id="IPR007833">
    <property type="entry name" value="Capsule_polysaccharide_synth"/>
</dbReference>
<dbReference type="Pfam" id="PF05159">
    <property type="entry name" value="Capsule_synth"/>
    <property type="match status" value="1"/>
</dbReference>
<evidence type="ECO:0000313" key="1">
    <source>
        <dbReference type="EMBL" id="CAA6805939.1"/>
    </source>
</evidence>